<sequence>MSAPPVVLVLVGGGPRAAGLVERLAVNAPELFPGAALDVHVVDPHPPGAGRVWRYEQSELLRMNSMAVDVTMFTDASVVCDGPVRPGPSLAEWAGLVTSGGLSGVDLPADVLAELDRLEPTTFPSRRLQSAYLAWFFRDAVEALPPGITVHQHRTSVRRITGSPQGRQRVWLADRSTPLVADAVVLTLGHLDAEIGAEERELVDYASANGLAYLPPDYSADSDLSSVREGADVVLRGFGLAFIDLMVLLTQGRGGRFEESADGLRYVPSGREPRIHVGSRRGVPYHSKTGYRLQGDPLPLPRFFDGQVVDELLASPVEFDFQADVWPLLAKEIAWGYFHELFTGHPERVALPWNEFAAEFAGLPWYSTGMAALVESSVPLVEDRIDFERLDRPLAGLVFATGEEFQEHLRAYVEADVARRSDPAFSADLGAFMALLSVYGQLPRVLNSPKLSPASRLAHADGWWGGFFSFLASGPPPDRLEELLALSRAGIVNFLGADVWVRAEDGAFVAGSASSPDVVRATGLVEARLPAHSLGRTADPVLRALRGAGDVVEEKLSDGRSTGLVRVSPEDNRLIERNGTAHPRRFALGPFTTGRAFAAFARPGTNAPGFRQNDGVARALLRLLAAEGSGNAESVA</sequence>
<feature type="domain" description="FAD-dependent urate hydroxylase HpyO/Asp monooxygenase CreE-like FAD/NAD(P)-binding" evidence="1">
    <location>
        <begin position="9"/>
        <end position="190"/>
    </location>
</feature>
<dbReference type="Pfam" id="PF13454">
    <property type="entry name" value="NAD_binding_9"/>
    <property type="match status" value="1"/>
</dbReference>
<keyword evidence="3" id="KW-1185">Reference proteome</keyword>
<comment type="caution">
    <text evidence="2">The sequence shown here is derived from an EMBL/GenBank/DDBJ whole genome shotgun (WGS) entry which is preliminary data.</text>
</comment>
<gene>
    <name evidence="2" type="ORF">NZH93_32290</name>
</gene>
<evidence type="ECO:0000313" key="3">
    <source>
        <dbReference type="Proteomes" id="UP001141259"/>
    </source>
</evidence>
<dbReference type="PANTHER" id="PTHR40254:SF1">
    <property type="entry name" value="BLR0577 PROTEIN"/>
    <property type="match status" value="1"/>
</dbReference>
<organism evidence="2 3">
    <name type="scientific">Umezawaea endophytica</name>
    <dbReference type="NCBI Taxonomy" id="1654476"/>
    <lineage>
        <taxon>Bacteria</taxon>
        <taxon>Bacillati</taxon>
        <taxon>Actinomycetota</taxon>
        <taxon>Actinomycetes</taxon>
        <taxon>Pseudonocardiales</taxon>
        <taxon>Pseudonocardiaceae</taxon>
        <taxon>Umezawaea</taxon>
    </lineage>
</organism>
<dbReference type="AlphaFoldDB" id="A0A9X3AJF6"/>
<dbReference type="PANTHER" id="PTHR40254">
    <property type="entry name" value="BLR0577 PROTEIN"/>
    <property type="match status" value="1"/>
</dbReference>
<dbReference type="RefSeq" id="WP_259627050.1">
    <property type="nucleotide sequence ID" value="NZ_JANYMP010000019.1"/>
</dbReference>
<reference evidence="2" key="1">
    <citation type="submission" date="2022-08" db="EMBL/GenBank/DDBJ databases">
        <authorList>
            <person name="Tistechok S."/>
            <person name="Samborskyy M."/>
            <person name="Roman I."/>
        </authorList>
    </citation>
    <scope>NUCLEOTIDE SEQUENCE</scope>
    <source>
        <strain evidence="2">DSM 103496</strain>
    </source>
</reference>
<name>A0A9X3AJF6_9PSEU</name>
<protein>
    <submittedName>
        <fullName evidence="2">FAD/NAD(P)-binding protein</fullName>
    </submittedName>
</protein>
<evidence type="ECO:0000259" key="1">
    <source>
        <dbReference type="Pfam" id="PF13454"/>
    </source>
</evidence>
<evidence type="ECO:0000313" key="2">
    <source>
        <dbReference type="EMBL" id="MCS7481560.1"/>
    </source>
</evidence>
<dbReference type="EMBL" id="JANYMP010000019">
    <property type="protein sequence ID" value="MCS7481560.1"/>
    <property type="molecule type" value="Genomic_DNA"/>
</dbReference>
<dbReference type="InterPro" id="IPR038732">
    <property type="entry name" value="HpyO/CreE_NAD-binding"/>
</dbReference>
<dbReference type="InterPro" id="IPR052189">
    <property type="entry name" value="L-asp_N-monooxygenase_NS-form"/>
</dbReference>
<dbReference type="Proteomes" id="UP001141259">
    <property type="component" value="Unassembled WGS sequence"/>
</dbReference>
<accession>A0A9X3AJF6</accession>
<proteinExistence type="predicted"/>